<dbReference type="OrthoDB" id="145425at2759"/>
<dbReference type="Proteomes" id="UP000476176">
    <property type="component" value="Unassembled WGS sequence"/>
</dbReference>
<evidence type="ECO:0000313" key="6">
    <source>
        <dbReference type="EMBL" id="KAE9115638.1"/>
    </source>
</evidence>
<dbReference type="EMBL" id="QXFW01002405">
    <property type="protein sequence ID" value="KAE8978876.1"/>
    <property type="molecule type" value="Genomic_DNA"/>
</dbReference>
<sequence length="82" mass="7582">MFSLSNSSKIFALCVAAAAVCSGVHAENEAAETFGLLGVPGYGYGAGPAVSVGVPGLASVGVGLGNGGVGVGANVLSVGVSG</sequence>
<evidence type="ECO:0000313" key="14">
    <source>
        <dbReference type="Proteomes" id="UP000441208"/>
    </source>
</evidence>
<dbReference type="EMBL" id="QXGB01000452">
    <property type="protein sequence ID" value="KAE9214368.1"/>
    <property type="molecule type" value="Genomic_DNA"/>
</dbReference>
<proteinExistence type="predicted"/>
<reference evidence="10 11" key="1">
    <citation type="submission" date="2018-08" db="EMBL/GenBank/DDBJ databases">
        <title>Genomic investigation of the strawberry pathogen Phytophthora fragariae indicates pathogenicity is determined by transcriptional variation in three key races.</title>
        <authorList>
            <person name="Adams T.M."/>
            <person name="Armitage A.D."/>
            <person name="Sobczyk M.K."/>
            <person name="Bates H.J."/>
            <person name="Dunwell J.M."/>
            <person name="Nellist C.F."/>
            <person name="Harrison R.J."/>
        </authorList>
    </citation>
    <scope>NUCLEOTIDE SEQUENCE [LARGE SCALE GENOMIC DNA]</scope>
    <source>
        <strain evidence="9 12">BC-1</strain>
        <strain evidence="7 16">BC-23</strain>
        <strain evidence="8 11">NOV-27</strain>
        <strain evidence="4 13">NOV-5</strain>
        <strain evidence="6 14">NOV-71</strain>
        <strain evidence="2 10">NOV-9</strain>
        <strain evidence="5 17">ONT-3</strain>
        <strain evidence="3 15">SCRP245</strain>
    </source>
</reference>
<evidence type="ECO:0000313" key="3">
    <source>
        <dbReference type="EMBL" id="KAE8978876.1"/>
    </source>
</evidence>
<evidence type="ECO:0000313" key="13">
    <source>
        <dbReference type="Proteomes" id="UP000440732"/>
    </source>
</evidence>
<dbReference type="Proteomes" id="UP000429523">
    <property type="component" value="Unassembled WGS sequence"/>
</dbReference>
<evidence type="ECO:0000313" key="2">
    <source>
        <dbReference type="EMBL" id="KAE8939976.1"/>
    </source>
</evidence>
<evidence type="ECO:0000313" key="7">
    <source>
        <dbReference type="EMBL" id="KAE9186229.1"/>
    </source>
</evidence>
<feature type="signal peptide" evidence="1">
    <location>
        <begin position="1"/>
        <end position="26"/>
    </location>
</feature>
<dbReference type="Proteomes" id="UP000440367">
    <property type="component" value="Unassembled WGS sequence"/>
</dbReference>
<evidence type="ECO:0000313" key="12">
    <source>
        <dbReference type="Proteomes" id="UP000440367"/>
    </source>
</evidence>
<evidence type="ECO:0008006" key="18">
    <source>
        <dbReference type="Google" id="ProtNLM"/>
    </source>
</evidence>
<dbReference type="AlphaFoldDB" id="A0A6A3RH94"/>
<dbReference type="Proteomes" id="UP000433483">
    <property type="component" value="Unassembled WGS sequence"/>
</dbReference>
<evidence type="ECO:0000313" key="11">
    <source>
        <dbReference type="Proteomes" id="UP000433483"/>
    </source>
</evidence>
<dbReference type="EMBL" id="QXGF01000454">
    <property type="protein sequence ID" value="KAE8939976.1"/>
    <property type="molecule type" value="Genomic_DNA"/>
</dbReference>
<dbReference type="Proteomes" id="UP000441208">
    <property type="component" value="Unassembled WGS sequence"/>
</dbReference>
<evidence type="ECO:0000313" key="16">
    <source>
        <dbReference type="Proteomes" id="UP000476176"/>
    </source>
</evidence>
<dbReference type="EMBL" id="QXGC01002431">
    <property type="protein sequence ID" value="KAE9186229.1"/>
    <property type="molecule type" value="Genomic_DNA"/>
</dbReference>
<dbReference type="Proteomes" id="UP000488956">
    <property type="component" value="Unassembled WGS sequence"/>
</dbReference>
<dbReference type="EMBL" id="QXFZ01000458">
    <property type="protein sequence ID" value="KAE9115638.1"/>
    <property type="molecule type" value="Genomic_DNA"/>
</dbReference>
<protein>
    <recommendedName>
        <fullName evidence="18">RxLR effector protein</fullName>
    </recommendedName>
</protein>
<evidence type="ECO:0000313" key="15">
    <source>
        <dbReference type="Proteomes" id="UP000460718"/>
    </source>
</evidence>
<evidence type="ECO:0000313" key="4">
    <source>
        <dbReference type="EMBL" id="KAE9097213.1"/>
    </source>
</evidence>
<name>A0A6A3RH94_9STRA</name>
<comment type="caution">
    <text evidence="4">The sequence shown here is derived from an EMBL/GenBank/DDBJ whole genome shotgun (WGS) entry which is preliminary data.</text>
</comment>
<evidence type="ECO:0000256" key="1">
    <source>
        <dbReference type="SAM" id="SignalP"/>
    </source>
</evidence>
<evidence type="ECO:0000313" key="9">
    <source>
        <dbReference type="EMBL" id="KAE9237338.1"/>
    </source>
</evidence>
<organism evidence="4 13">
    <name type="scientific">Phytophthora fragariae</name>
    <dbReference type="NCBI Taxonomy" id="53985"/>
    <lineage>
        <taxon>Eukaryota</taxon>
        <taxon>Sar</taxon>
        <taxon>Stramenopiles</taxon>
        <taxon>Oomycota</taxon>
        <taxon>Peronosporomycetes</taxon>
        <taxon>Peronosporales</taxon>
        <taxon>Peronosporaceae</taxon>
        <taxon>Phytophthora</taxon>
    </lineage>
</organism>
<keyword evidence="11" id="KW-1185">Reference proteome</keyword>
<dbReference type="Proteomes" id="UP000460718">
    <property type="component" value="Unassembled WGS sequence"/>
</dbReference>
<evidence type="ECO:0000313" key="5">
    <source>
        <dbReference type="EMBL" id="KAE9110161.1"/>
    </source>
</evidence>
<dbReference type="EMBL" id="QXGA01002470">
    <property type="protein sequence ID" value="KAE9097213.1"/>
    <property type="molecule type" value="Genomic_DNA"/>
</dbReference>
<dbReference type="EMBL" id="QXGD01000491">
    <property type="protein sequence ID" value="KAE9237338.1"/>
    <property type="molecule type" value="Genomic_DNA"/>
</dbReference>
<evidence type="ECO:0000313" key="17">
    <source>
        <dbReference type="Proteomes" id="UP000488956"/>
    </source>
</evidence>
<evidence type="ECO:0000313" key="10">
    <source>
        <dbReference type="Proteomes" id="UP000429523"/>
    </source>
</evidence>
<dbReference type="EMBL" id="QXFX01000592">
    <property type="protein sequence ID" value="KAE9110161.1"/>
    <property type="molecule type" value="Genomic_DNA"/>
</dbReference>
<keyword evidence="1" id="KW-0732">Signal</keyword>
<accession>A0A6A3RH94</accession>
<gene>
    <name evidence="9" type="ORF">PF002_g10967</name>
    <name evidence="7" type="ORF">PF004_g23142</name>
    <name evidence="8" type="ORF">PF005_g9856</name>
    <name evidence="4" type="ORF">PF006_g23625</name>
    <name evidence="6" type="ORF">PF007_g9960</name>
    <name evidence="2" type="ORF">PF009_g10195</name>
    <name evidence="5" type="ORF">PF010_g11264</name>
    <name evidence="3" type="ORF">PF011_g23066</name>
</gene>
<evidence type="ECO:0000313" key="8">
    <source>
        <dbReference type="EMBL" id="KAE9214368.1"/>
    </source>
</evidence>
<feature type="chain" id="PRO_5036165842" description="RxLR effector protein" evidence="1">
    <location>
        <begin position="27"/>
        <end position="82"/>
    </location>
</feature>
<dbReference type="Proteomes" id="UP000440732">
    <property type="component" value="Unassembled WGS sequence"/>
</dbReference>